<dbReference type="HOGENOM" id="CLU_039098_0_0_1"/>
<dbReference type="InterPro" id="IPR054722">
    <property type="entry name" value="PolX-like_BBD"/>
</dbReference>
<evidence type="ECO:0000259" key="1">
    <source>
        <dbReference type="Pfam" id="PF22936"/>
    </source>
</evidence>
<dbReference type="OrthoDB" id="1932348at2759"/>
<evidence type="ECO:0000313" key="2">
    <source>
        <dbReference type="EMBL" id="CCK68977.1"/>
    </source>
</evidence>
<dbReference type="KEGG" id="kng:KNAG_0B05440"/>
<name>J7RVN7_HUIN7</name>
<proteinExistence type="predicted"/>
<dbReference type="Proteomes" id="UP000006310">
    <property type="component" value="Chromosome 2"/>
</dbReference>
<dbReference type="InterPro" id="IPR035179">
    <property type="entry name" value="DUF5314"/>
</dbReference>
<dbReference type="EMBL" id="HE978315">
    <property type="protein sequence ID" value="CCK68977.1"/>
    <property type="molecule type" value="Genomic_DNA"/>
</dbReference>
<dbReference type="STRING" id="1071383.J7RVN7"/>
<gene>
    <name evidence="2" type="primary">KNAG0B05440</name>
    <name evidence="2" type="ordered locus">KNAG_0B05440</name>
</gene>
<keyword evidence="3" id="KW-1185">Reference proteome</keyword>
<dbReference type="RefSeq" id="XP_022463223.1">
    <property type="nucleotide sequence ID" value="XM_022606537.1"/>
</dbReference>
<dbReference type="Pfam" id="PF17241">
    <property type="entry name" value="Retrotran_gag_4"/>
    <property type="match status" value="1"/>
</dbReference>
<protein>
    <recommendedName>
        <fullName evidence="1">Retrovirus-related Pol polyprotein from transposon TNT 1-94-like beta-barrel domain-containing protein</fullName>
    </recommendedName>
</protein>
<organism evidence="2 3">
    <name type="scientific">Huiozyma naganishii (strain ATCC MYA-139 / BCRC 22969 / CBS 8797 / KCTC 17520 / NBRC 10181 / NCYC 3082 / Yp74L-3)</name>
    <name type="common">Yeast</name>
    <name type="synonym">Kazachstania naganishii</name>
    <dbReference type="NCBI Taxonomy" id="1071383"/>
    <lineage>
        <taxon>Eukaryota</taxon>
        <taxon>Fungi</taxon>
        <taxon>Dikarya</taxon>
        <taxon>Ascomycota</taxon>
        <taxon>Saccharomycotina</taxon>
        <taxon>Saccharomycetes</taxon>
        <taxon>Saccharomycetales</taxon>
        <taxon>Saccharomycetaceae</taxon>
        <taxon>Huiozyma</taxon>
    </lineage>
</organism>
<reference evidence="2 3" key="1">
    <citation type="journal article" date="2011" name="Proc. Natl. Acad. Sci. U.S.A.">
        <title>Evolutionary erosion of yeast sex chromosomes by mating-type switching accidents.</title>
        <authorList>
            <person name="Gordon J.L."/>
            <person name="Armisen D."/>
            <person name="Proux-Wera E."/>
            <person name="Oheigeartaigh S.S."/>
            <person name="Byrne K.P."/>
            <person name="Wolfe K.H."/>
        </authorList>
    </citation>
    <scope>NUCLEOTIDE SEQUENCE [LARGE SCALE GENOMIC DNA]</scope>
    <source>
        <strain evidence="3">ATCC MYA-139 / BCRC 22969 / CBS 8797 / CCRC 22969 / KCTC 17520 / NBRC 10181 / NCYC 3082</strain>
    </source>
</reference>
<accession>J7RVN7</accession>
<evidence type="ECO:0000313" key="3">
    <source>
        <dbReference type="Proteomes" id="UP000006310"/>
    </source>
</evidence>
<feature type="domain" description="Retrovirus-related Pol polyprotein from transposon TNT 1-94-like beta-barrel" evidence="1">
    <location>
        <begin position="295"/>
        <end position="367"/>
    </location>
</feature>
<sequence>MSSEVKDILYSLRNLQVMNPDKLRFMKKLSSFSNYPVWVRQFEMKIKNNCRPLFLYLKDEENKVYNFDYEEVSEKKNTQAIVGLFNDTIFGMINATATGKALEIVEQVFFSEADYNEVHFGKMLLLRIAHEYENPKLIDVVSLLEDWMKPLKTAEEHEEIFKSLLANRRMLGSELFLAAFAVYKAPPNTQRRLVDKFGRSSTVDIADLFRTGRGWAAEEFKSSKGKSESSALVVQKKEFRPCRHCNGNHYDNKCPKQKKKWHQAKLMSVGNEDEPSGLIARVAFADNQPEKTGNWYLDSGCSMHMTGSKNSFETLEMKGGGAVHGIGASLKIQGNGIVELGKYTVNDTAYVPNLPRNLLSVSKMTQKTGKCVIFTES</sequence>
<dbReference type="AlphaFoldDB" id="J7RVN7"/>
<dbReference type="GeneID" id="34524627"/>
<dbReference type="Pfam" id="PF22936">
    <property type="entry name" value="Pol_BBD"/>
    <property type="match status" value="1"/>
</dbReference>
<reference evidence="3" key="2">
    <citation type="submission" date="2012-08" db="EMBL/GenBank/DDBJ databases">
        <title>Genome sequence of Kazachstania naganishii.</title>
        <authorList>
            <person name="Gordon J.L."/>
            <person name="Armisen D."/>
            <person name="Proux-Wera E."/>
            <person name="OhEigeartaigh S.S."/>
            <person name="Byrne K.P."/>
            <person name="Wolfe K.H."/>
        </authorList>
    </citation>
    <scope>NUCLEOTIDE SEQUENCE [LARGE SCALE GENOMIC DNA]</scope>
    <source>
        <strain evidence="3">ATCC MYA-139 / BCRC 22969 / CBS 8797 / CCRC 22969 / KCTC 17520 / NBRC 10181 / NCYC 3082</strain>
    </source>
</reference>